<reference evidence="3" key="2">
    <citation type="submission" date="2019-09" db="UniProtKB">
        <authorList>
            <consortium name="WormBaseParasite"/>
        </authorList>
    </citation>
    <scope>IDENTIFICATION</scope>
</reference>
<name>A0A183F7F1_HELPZ</name>
<proteinExistence type="predicted"/>
<sequence length="142" mass="16597">MPHGRRDSIMVPIFKKKGDASDGECSNYRRIKLTSYTMKGYERLVGLRLKEMVTISREQWGEGDGHHLPGAVGLHAREVHHRRHPYPSQVMEKYREKRKPCYLAFLDLEKANDRLSRAVLWKFLRGEGVLERLIIKDMCECS</sequence>
<evidence type="ECO:0000313" key="1">
    <source>
        <dbReference type="EMBL" id="VDO23015.1"/>
    </source>
</evidence>
<dbReference type="PANTHER" id="PTHR19446">
    <property type="entry name" value="REVERSE TRANSCRIPTASES"/>
    <property type="match status" value="1"/>
</dbReference>
<dbReference type="Proteomes" id="UP000050761">
    <property type="component" value="Unassembled WGS sequence"/>
</dbReference>
<gene>
    <name evidence="1" type="ORF">HPBE_LOCUS2094</name>
</gene>
<dbReference type="EMBL" id="UZAH01002777">
    <property type="protein sequence ID" value="VDO23015.1"/>
    <property type="molecule type" value="Genomic_DNA"/>
</dbReference>
<accession>A0A3P7XBF9</accession>
<evidence type="ECO:0000313" key="3">
    <source>
        <dbReference type="WBParaSite" id="HPBE_0000209301-mRNA-1"/>
    </source>
</evidence>
<dbReference type="OrthoDB" id="410104at2759"/>
<dbReference type="WBParaSite" id="HPBE_0000209301-mRNA-1">
    <property type="protein sequence ID" value="HPBE_0000209301-mRNA-1"/>
    <property type="gene ID" value="HPBE_0000209301"/>
</dbReference>
<reference evidence="1 2" key="1">
    <citation type="submission" date="2018-11" db="EMBL/GenBank/DDBJ databases">
        <authorList>
            <consortium name="Pathogen Informatics"/>
        </authorList>
    </citation>
    <scope>NUCLEOTIDE SEQUENCE [LARGE SCALE GENOMIC DNA]</scope>
</reference>
<dbReference type="AlphaFoldDB" id="A0A183F7F1"/>
<accession>A0A183F7F1</accession>
<evidence type="ECO:0000313" key="2">
    <source>
        <dbReference type="Proteomes" id="UP000050761"/>
    </source>
</evidence>
<protein>
    <submittedName>
        <fullName evidence="3">Reverse transcriptase domain-containing protein</fullName>
    </submittedName>
</protein>
<keyword evidence="2" id="KW-1185">Reference proteome</keyword>
<organism evidence="2 3">
    <name type="scientific">Heligmosomoides polygyrus</name>
    <name type="common">Parasitic roundworm</name>
    <dbReference type="NCBI Taxonomy" id="6339"/>
    <lineage>
        <taxon>Eukaryota</taxon>
        <taxon>Metazoa</taxon>
        <taxon>Ecdysozoa</taxon>
        <taxon>Nematoda</taxon>
        <taxon>Chromadorea</taxon>
        <taxon>Rhabditida</taxon>
        <taxon>Rhabditina</taxon>
        <taxon>Rhabditomorpha</taxon>
        <taxon>Strongyloidea</taxon>
        <taxon>Heligmosomidae</taxon>
        <taxon>Heligmosomoides</taxon>
    </lineage>
</organism>